<feature type="region of interest" description="Disordered" evidence="1">
    <location>
        <begin position="123"/>
        <end position="161"/>
    </location>
</feature>
<gene>
    <name evidence="2" type="ORF">NDU88_011772</name>
</gene>
<accession>A0AAV7QYN7</accession>
<dbReference type="EMBL" id="JANPWB010000010">
    <property type="protein sequence ID" value="KAJ1145486.1"/>
    <property type="molecule type" value="Genomic_DNA"/>
</dbReference>
<reference evidence="2" key="1">
    <citation type="journal article" date="2022" name="bioRxiv">
        <title>Sequencing and chromosome-scale assembly of the giantPleurodeles waltlgenome.</title>
        <authorList>
            <person name="Brown T."/>
            <person name="Elewa A."/>
            <person name="Iarovenko S."/>
            <person name="Subramanian E."/>
            <person name="Araus A.J."/>
            <person name="Petzold A."/>
            <person name="Susuki M."/>
            <person name="Suzuki K.-i.T."/>
            <person name="Hayashi T."/>
            <person name="Toyoda A."/>
            <person name="Oliveira C."/>
            <person name="Osipova E."/>
            <person name="Leigh N.D."/>
            <person name="Simon A."/>
            <person name="Yun M.H."/>
        </authorList>
    </citation>
    <scope>NUCLEOTIDE SEQUENCE</scope>
    <source>
        <strain evidence="2">20211129_DDA</strain>
        <tissue evidence="2">Liver</tissue>
    </source>
</reference>
<feature type="region of interest" description="Disordered" evidence="1">
    <location>
        <begin position="1"/>
        <end position="102"/>
    </location>
</feature>
<keyword evidence="3" id="KW-1185">Reference proteome</keyword>
<proteinExistence type="predicted"/>
<evidence type="ECO:0000313" key="2">
    <source>
        <dbReference type="EMBL" id="KAJ1145486.1"/>
    </source>
</evidence>
<dbReference type="AlphaFoldDB" id="A0AAV7QYN7"/>
<protein>
    <submittedName>
        <fullName evidence="2">Uncharacterized protein</fullName>
    </submittedName>
</protein>
<evidence type="ECO:0000256" key="1">
    <source>
        <dbReference type="SAM" id="MobiDB-lite"/>
    </source>
</evidence>
<name>A0AAV7QYN7_PLEWA</name>
<comment type="caution">
    <text evidence="2">The sequence shown here is derived from an EMBL/GenBank/DDBJ whole genome shotgun (WGS) entry which is preliminary data.</text>
</comment>
<organism evidence="2 3">
    <name type="scientific">Pleurodeles waltl</name>
    <name type="common">Iberian ribbed newt</name>
    <dbReference type="NCBI Taxonomy" id="8319"/>
    <lineage>
        <taxon>Eukaryota</taxon>
        <taxon>Metazoa</taxon>
        <taxon>Chordata</taxon>
        <taxon>Craniata</taxon>
        <taxon>Vertebrata</taxon>
        <taxon>Euteleostomi</taxon>
        <taxon>Amphibia</taxon>
        <taxon>Batrachia</taxon>
        <taxon>Caudata</taxon>
        <taxon>Salamandroidea</taxon>
        <taxon>Salamandridae</taxon>
        <taxon>Pleurodelinae</taxon>
        <taxon>Pleurodeles</taxon>
    </lineage>
</organism>
<feature type="compositionally biased region" description="Low complexity" evidence="1">
    <location>
        <begin position="46"/>
        <end position="61"/>
    </location>
</feature>
<sequence>MIPRSPGPKPRVSGPDWPEPGLRVARIRPHGGPGLAHRPAQKQTVRRGAAPRPGAAFVRCPRPGPRPPQPTATGTEGTGRERRVLGGGALLPRDPSGHRSHNSVSGCVVILAGVHLRSPLLTSSGAAAPRSRGPRTRPAPLPASRPPLSRRVRAQRVLGFP</sequence>
<evidence type="ECO:0000313" key="3">
    <source>
        <dbReference type="Proteomes" id="UP001066276"/>
    </source>
</evidence>
<dbReference type="Proteomes" id="UP001066276">
    <property type="component" value="Chromosome 6"/>
</dbReference>